<dbReference type="InterPro" id="IPR000086">
    <property type="entry name" value="NUDIX_hydrolase_dom"/>
</dbReference>
<feature type="domain" description="Nudix hydrolase" evidence="15">
    <location>
        <begin position="219"/>
        <end position="359"/>
    </location>
</feature>
<proteinExistence type="inferred from homology"/>
<dbReference type="GeneID" id="83880777"/>
<dbReference type="InterPro" id="IPR004385">
    <property type="entry name" value="NDP_pyrophosphatase"/>
</dbReference>
<dbReference type="PANTHER" id="PTHR11839:SF5">
    <property type="entry name" value="ADP-RIBOSE PYROPHOSPHATASE"/>
    <property type="match status" value="1"/>
</dbReference>
<dbReference type="GO" id="GO:0047631">
    <property type="term" value="F:ADP-ribose diphosphatase activity"/>
    <property type="evidence" value="ECO:0007669"/>
    <property type="project" value="UniProtKB-EC"/>
</dbReference>
<dbReference type="GO" id="GO:0019693">
    <property type="term" value="P:ribose phosphate metabolic process"/>
    <property type="evidence" value="ECO:0007669"/>
    <property type="project" value="TreeGrafter"/>
</dbReference>
<keyword evidence="17" id="KW-1185">Reference proteome</keyword>
<dbReference type="NCBIfam" id="TIGR00052">
    <property type="entry name" value="nudix-type nucleoside diphosphatase, YffH/AdpP family"/>
    <property type="match status" value="1"/>
</dbReference>
<dbReference type="GO" id="GO:0005829">
    <property type="term" value="C:cytosol"/>
    <property type="evidence" value="ECO:0007669"/>
    <property type="project" value="TreeGrafter"/>
</dbReference>
<dbReference type="AlphaFoldDB" id="A0A0P1I720"/>
<feature type="binding site" evidence="13">
    <location>
        <position position="330"/>
    </location>
    <ligand>
        <name>Mg(2+)</name>
        <dbReference type="ChEBI" id="CHEBI:18420"/>
        <label>1</label>
    </ligand>
</feature>
<evidence type="ECO:0000256" key="2">
    <source>
        <dbReference type="ARBA" id="ARBA00007482"/>
    </source>
</evidence>
<dbReference type="Proteomes" id="UP000051870">
    <property type="component" value="Unassembled WGS sequence"/>
</dbReference>
<sequence>MKSLFFYGTLRFMPLLTIVLGRAADQVDAVEARLLKHGVYWAKGQAFPTICEDNGTATGLLVRGLSDEDIARLNFYEGGFDYALKQVEVQAEGEEVPTEVYFPTPGLWDQGAPWSLDDWVTQWGDMTLQAATEVMGYYGRFSAAEVAEMFPMVRARATARVNAVRRNHALSPSGFSGKDVTVDERVRSYVNFFALDEYDLSFRRYDGGQSDMVRRAVFVATDAVIVLPYDPVRDRVLLVEQFRPGPYARGDETPWQLEPVAGRVDAGETPEETAHREAQEEAGLALKTLHDVAHCYASPGCSTEYYNIYVGIADLPDEVAGVAGLDSEAEDIRSYVFDYETLMDMVDSMQAVNAPLVLAALWLARHREGLRNAA</sequence>
<dbReference type="InterPro" id="IPR036568">
    <property type="entry name" value="GGCT-like_sf"/>
</dbReference>
<name>A0A0P1I720_9RHOB</name>
<evidence type="ECO:0000256" key="10">
    <source>
        <dbReference type="ARBA" id="ARBA00030308"/>
    </source>
</evidence>
<evidence type="ECO:0000313" key="17">
    <source>
        <dbReference type="Proteomes" id="UP000051870"/>
    </source>
</evidence>
<evidence type="ECO:0000256" key="12">
    <source>
        <dbReference type="ARBA" id="ARBA00049546"/>
    </source>
</evidence>
<evidence type="ECO:0000256" key="11">
    <source>
        <dbReference type="ARBA" id="ARBA00033056"/>
    </source>
</evidence>
<protein>
    <recommendedName>
        <fullName evidence="4">ADP-ribose pyrophosphatase</fullName>
        <ecNumber evidence="3">3.6.1.13</ecNumber>
    </recommendedName>
    <alternativeName>
        <fullName evidence="9">ADP-ribose diphosphatase</fullName>
    </alternativeName>
    <alternativeName>
        <fullName evidence="11">ADP-ribose phosphohydrolase</fullName>
    </alternativeName>
    <alternativeName>
        <fullName evidence="10">Adenosine diphosphoribose pyrophosphatase</fullName>
    </alternativeName>
</protein>
<evidence type="ECO:0000256" key="14">
    <source>
        <dbReference type="PIRSR" id="PIRSR604385-3"/>
    </source>
</evidence>
<gene>
    <name evidence="16" type="primary">nudF</name>
    <name evidence="16" type="ORF">PH7735_01732</name>
</gene>
<comment type="catalytic activity">
    <reaction evidence="12">
        <text>ADP-D-ribose + H2O = D-ribose 5-phosphate + AMP + 2 H(+)</text>
        <dbReference type="Rhea" id="RHEA:10412"/>
        <dbReference type="ChEBI" id="CHEBI:15377"/>
        <dbReference type="ChEBI" id="CHEBI:15378"/>
        <dbReference type="ChEBI" id="CHEBI:57967"/>
        <dbReference type="ChEBI" id="CHEBI:78346"/>
        <dbReference type="ChEBI" id="CHEBI:456215"/>
        <dbReference type="EC" id="3.6.1.13"/>
    </reaction>
</comment>
<dbReference type="RefSeq" id="WP_082645160.1">
    <property type="nucleotide sequence ID" value="NZ_CYTW01000001.1"/>
</dbReference>
<dbReference type="EMBL" id="CYTW01000001">
    <property type="protein sequence ID" value="CUJ94333.1"/>
    <property type="molecule type" value="Genomic_DNA"/>
</dbReference>
<evidence type="ECO:0000256" key="5">
    <source>
        <dbReference type="ARBA" id="ARBA00022723"/>
    </source>
</evidence>
<dbReference type="CDD" id="cd24155">
    <property type="entry name" value="NUDIX_ADPRase"/>
    <property type="match status" value="1"/>
</dbReference>
<keyword evidence="7 13" id="KW-0460">Magnesium</keyword>
<comment type="function">
    <text evidence="8">Acts on ADP-mannose and ADP-glucose as well as ADP-ribose. Prevents glycogen biosynthesis. The reaction catalyzed by this enzyme is a limiting step of the gluconeogenic process.</text>
</comment>
<accession>A0A0P1I720</accession>
<feature type="binding site" evidence="13">
    <location>
        <position position="261"/>
    </location>
    <ligand>
        <name>Mg(2+)</name>
        <dbReference type="ChEBI" id="CHEBI:18420"/>
        <label>1</label>
    </ligand>
</feature>
<dbReference type="InterPro" id="IPR009288">
    <property type="entry name" value="AIG2-like_dom"/>
</dbReference>
<comment type="cofactor">
    <cofactor evidence="1 13">
        <name>Mg(2+)</name>
        <dbReference type="ChEBI" id="CHEBI:18420"/>
    </cofactor>
</comment>
<evidence type="ECO:0000256" key="8">
    <source>
        <dbReference type="ARBA" id="ARBA00025164"/>
    </source>
</evidence>
<dbReference type="EC" id="3.6.1.13" evidence="3"/>
<evidence type="ECO:0000256" key="9">
    <source>
        <dbReference type="ARBA" id="ARBA00030162"/>
    </source>
</evidence>
<dbReference type="SUPFAM" id="SSF55811">
    <property type="entry name" value="Nudix"/>
    <property type="match status" value="1"/>
</dbReference>
<dbReference type="GO" id="GO:0019144">
    <property type="term" value="F:ADP-sugar diphosphatase activity"/>
    <property type="evidence" value="ECO:0007669"/>
    <property type="project" value="TreeGrafter"/>
</dbReference>
<dbReference type="Pfam" id="PF00293">
    <property type="entry name" value="NUDIX"/>
    <property type="match status" value="1"/>
</dbReference>
<dbReference type="GO" id="GO:0006753">
    <property type="term" value="P:nucleoside phosphate metabolic process"/>
    <property type="evidence" value="ECO:0007669"/>
    <property type="project" value="TreeGrafter"/>
</dbReference>
<evidence type="ECO:0000256" key="13">
    <source>
        <dbReference type="PIRSR" id="PIRSR604385-2"/>
    </source>
</evidence>
<keyword evidence="5 13" id="KW-0479">Metal-binding</keyword>
<evidence type="ECO:0000259" key="15">
    <source>
        <dbReference type="PROSITE" id="PS51462"/>
    </source>
</evidence>
<evidence type="ECO:0000256" key="6">
    <source>
        <dbReference type="ARBA" id="ARBA00022801"/>
    </source>
</evidence>
<evidence type="ECO:0000256" key="1">
    <source>
        <dbReference type="ARBA" id="ARBA00001946"/>
    </source>
</evidence>
<dbReference type="InterPro" id="IPR013024">
    <property type="entry name" value="GGCT-like"/>
</dbReference>
<dbReference type="Pfam" id="PF06094">
    <property type="entry name" value="GGACT"/>
    <property type="match status" value="1"/>
</dbReference>
<keyword evidence="6 16" id="KW-0378">Hydrolase</keyword>
<dbReference type="PROSITE" id="PS51462">
    <property type="entry name" value="NUDIX"/>
    <property type="match status" value="1"/>
</dbReference>
<dbReference type="CDD" id="cd06661">
    <property type="entry name" value="GGCT_like"/>
    <property type="match status" value="1"/>
</dbReference>
<dbReference type="PANTHER" id="PTHR11839">
    <property type="entry name" value="UDP/ADP-SUGAR PYROPHOSPHATASE"/>
    <property type="match status" value="1"/>
</dbReference>
<dbReference type="InterPro" id="IPR020084">
    <property type="entry name" value="NUDIX_hydrolase_CS"/>
</dbReference>
<evidence type="ECO:0000256" key="3">
    <source>
        <dbReference type="ARBA" id="ARBA00012453"/>
    </source>
</evidence>
<organism evidence="16 17">
    <name type="scientific">Shimia thalassica</name>
    <dbReference type="NCBI Taxonomy" id="1715693"/>
    <lineage>
        <taxon>Bacteria</taxon>
        <taxon>Pseudomonadati</taxon>
        <taxon>Pseudomonadota</taxon>
        <taxon>Alphaproteobacteria</taxon>
        <taxon>Rhodobacterales</taxon>
        <taxon>Roseobacteraceae</taxon>
    </lineage>
</organism>
<reference evidence="17" key="1">
    <citation type="submission" date="2015-09" db="EMBL/GenBank/DDBJ databases">
        <authorList>
            <person name="Rodrigo-Torres Lidia"/>
            <person name="Arahal R.David."/>
        </authorList>
    </citation>
    <scope>NUCLEOTIDE SEQUENCE [LARGE SCALE GENOMIC DNA]</scope>
    <source>
        <strain evidence="17">CECT 7735</strain>
    </source>
</reference>
<dbReference type="STRING" id="1715693.PH7735_01732"/>
<dbReference type="Gene3D" id="3.90.79.10">
    <property type="entry name" value="Nucleoside Triphosphate Pyrophosphohydrolase"/>
    <property type="match status" value="1"/>
</dbReference>
<comment type="similarity">
    <text evidence="2">Belongs to the Nudix hydrolase family. NudF subfamily.</text>
</comment>
<dbReference type="Gene3D" id="3.10.490.10">
    <property type="entry name" value="Gamma-glutamyl cyclotransferase-like"/>
    <property type="match status" value="1"/>
</dbReference>
<dbReference type="PROSITE" id="PS00893">
    <property type="entry name" value="NUDIX_BOX"/>
    <property type="match status" value="1"/>
</dbReference>
<evidence type="ECO:0000256" key="4">
    <source>
        <dbReference type="ARBA" id="ARBA00013297"/>
    </source>
</evidence>
<dbReference type="SUPFAM" id="SSF110857">
    <property type="entry name" value="Gamma-glutamyl cyclotransferase-like"/>
    <property type="match status" value="1"/>
</dbReference>
<feature type="binding site" evidence="13">
    <location>
        <position position="277"/>
    </location>
    <ligand>
        <name>Mg(2+)</name>
        <dbReference type="ChEBI" id="CHEBI:18420"/>
        <label>1</label>
    </ligand>
</feature>
<evidence type="ECO:0000313" key="16">
    <source>
        <dbReference type="EMBL" id="CUJ94333.1"/>
    </source>
</evidence>
<feature type="short sequence motif" description="Nudix box" evidence="14">
    <location>
        <begin position="262"/>
        <end position="284"/>
    </location>
</feature>
<evidence type="ECO:0000256" key="7">
    <source>
        <dbReference type="ARBA" id="ARBA00022842"/>
    </source>
</evidence>
<dbReference type="GO" id="GO:0046872">
    <property type="term" value="F:metal ion binding"/>
    <property type="evidence" value="ECO:0007669"/>
    <property type="project" value="UniProtKB-KW"/>
</dbReference>
<feature type="binding site" evidence="13">
    <location>
        <position position="281"/>
    </location>
    <ligand>
        <name>Mg(2+)</name>
        <dbReference type="ChEBI" id="CHEBI:18420"/>
        <label>1</label>
    </ligand>
</feature>
<dbReference type="InterPro" id="IPR015797">
    <property type="entry name" value="NUDIX_hydrolase-like_dom_sf"/>
</dbReference>